<keyword evidence="2" id="KW-1185">Reference proteome</keyword>
<sequence>MRGGSRQRARVVLIILAGSPEFEFLDGGEEPLLVPVPRIRVQVLDSGKEHCEMTTACLLSPSCGYHGPIGSAKPLRGCHGSTNEPLWHVILSPLSLVHLHLFPHISPPLPSLFLWALAV</sequence>
<name>A0A0P0VF76_ORYSJ</name>
<dbReference type="EMBL" id="AP014958">
    <property type="protein sequence ID" value="BAS77117.1"/>
    <property type="molecule type" value="Genomic_DNA"/>
</dbReference>
<accession>A0A0P0VF76</accession>
<dbReference type="PaxDb" id="39947-A0A0P0VF76"/>
<reference evidence="2" key="1">
    <citation type="journal article" date="2005" name="Nature">
        <title>The map-based sequence of the rice genome.</title>
        <authorList>
            <consortium name="International rice genome sequencing project (IRGSP)"/>
            <person name="Matsumoto T."/>
            <person name="Wu J."/>
            <person name="Kanamori H."/>
            <person name="Katayose Y."/>
            <person name="Fujisawa M."/>
            <person name="Namiki N."/>
            <person name="Mizuno H."/>
            <person name="Yamamoto K."/>
            <person name="Antonio B.A."/>
            <person name="Baba T."/>
            <person name="Sakata K."/>
            <person name="Nagamura Y."/>
            <person name="Aoki H."/>
            <person name="Arikawa K."/>
            <person name="Arita K."/>
            <person name="Bito T."/>
            <person name="Chiden Y."/>
            <person name="Fujitsuka N."/>
            <person name="Fukunaka R."/>
            <person name="Hamada M."/>
            <person name="Harada C."/>
            <person name="Hayashi A."/>
            <person name="Hijishita S."/>
            <person name="Honda M."/>
            <person name="Hosokawa S."/>
            <person name="Ichikawa Y."/>
            <person name="Idonuma A."/>
            <person name="Iijima M."/>
            <person name="Ikeda M."/>
            <person name="Ikeno M."/>
            <person name="Ito K."/>
            <person name="Ito S."/>
            <person name="Ito T."/>
            <person name="Ito Y."/>
            <person name="Ito Y."/>
            <person name="Iwabuchi A."/>
            <person name="Kamiya K."/>
            <person name="Karasawa W."/>
            <person name="Kurita K."/>
            <person name="Katagiri S."/>
            <person name="Kikuta A."/>
            <person name="Kobayashi H."/>
            <person name="Kobayashi N."/>
            <person name="Machita K."/>
            <person name="Maehara T."/>
            <person name="Masukawa M."/>
            <person name="Mizubayashi T."/>
            <person name="Mukai Y."/>
            <person name="Nagasaki H."/>
            <person name="Nagata Y."/>
            <person name="Naito S."/>
            <person name="Nakashima M."/>
            <person name="Nakama Y."/>
            <person name="Nakamichi Y."/>
            <person name="Nakamura M."/>
            <person name="Meguro A."/>
            <person name="Negishi M."/>
            <person name="Ohta I."/>
            <person name="Ohta T."/>
            <person name="Okamoto M."/>
            <person name="Ono N."/>
            <person name="Saji S."/>
            <person name="Sakaguchi M."/>
            <person name="Sakai K."/>
            <person name="Shibata M."/>
            <person name="Shimokawa T."/>
            <person name="Song J."/>
            <person name="Takazaki Y."/>
            <person name="Terasawa K."/>
            <person name="Tsugane M."/>
            <person name="Tsuji K."/>
            <person name="Ueda S."/>
            <person name="Waki K."/>
            <person name="Yamagata H."/>
            <person name="Yamamoto M."/>
            <person name="Yamamoto S."/>
            <person name="Yamane H."/>
            <person name="Yoshiki S."/>
            <person name="Yoshihara R."/>
            <person name="Yukawa K."/>
            <person name="Zhong H."/>
            <person name="Yano M."/>
            <person name="Yuan Q."/>
            <person name="Ouyang S."/>
            <person name="Liu J."/>
            <person name="Jones K.M."/>
            <person name="Gansberger K."/>
            <person name="Moffat K."/>
            <person name="Hill J."/>
            <person name="Bera J."/>
            <person name="Fadrosh D."/>
            <person name="Jin S."/>
            <person name="Johri S."/>
            <person name="Kim M."/>
            <person name="Overton L."/>
            <person name="Reardon M."/>
            <person name="Tsitrin T."/>
            <person name="Vuong H."/>
            <person name="Weaver B."/>
            <person name="Ciecko A."/>
            <person name="Tallon L."/>
            <person name="Jackson J."/>
            <person name="Pai G."/>
            <person name="Aken S.V."/>
            <person name="Utterback T."/>
            <person name="Reidmuller S."/>
            <person name="Feldblyum T."/>
            <person name="Hsiao J."/>
            <person name="Zismann V."/>
            <person name="Iobst S."/>
            <person name="de Vazeille A.R."/>
            <person name="Buell C.R."/>
            <person name="Ying K."/>
            <person name="Li Y."/>
            <person name="Lu T."/>
            <person name="Huang Y."/>
            <person name="Zhao Q."/>
            <person name="Feng Q."/>
            <person name="Zhang L."/>
            <person name="Zhu J."/>
            <person name="Weng Q."/>
            <person name="Mu J."/>
            <person name="Lu Y."/>
            <person name="Fan D."/>
            <person name="Liu Y."/>
            <person name="Guan J."/>
            <person name="Zhang Y."/>
            <person name="Yu S."/>
            <person name="Liu X."/>
            <person name="Zhang Y."/>
            <person name="Hong G."/>
            <person name="Han B."/>
            <person name="Choisne N."/>
            <person name="Demange N."/>
            <person name="Orjeda G."/>
            <person name="Samain S."/>
            <person name="Cattolico L."/>
            <person name="Pelletier E."/>
            <person name="Couloux A."/>
            <person name="Segurens B."/>
            <person name="Wincker P."/>
            <person name="D'Hont A."/>
            <person name="Scarpelli C."/>
            <person name="Weissenbach J."/>
            <person name="Salanoubat M."/>
            <person name="Quetier F."/>
            <person name="Yu Y."/>
            <person name="Kim H.R."/>
            <person name="Rambo T."/>
            <person name="Currie J."/>
            <person name="Collura K."/>
            <person name="Luo M."/>
            <person name="Yang T."/>
            <person name="Ammiraju J.S.S."/>
            <person name="Engler F."/>
            <person name="Soderlund C."/>
            <person name="Wing R.A."/>
            <person name="Palmer L.E."/>
            <person name="de la Bastide M."/>
            <person name="Spiegel L."/>
            <person name="Nascimento L."/>
            <person name="Zutavern T."/>
            <person name="O'Shaughnessy A."/>
            <person name="Dike S."/>
            <person name="Dedhia N."/>
            <person name="Preston R."/>
            <person name="Balija V."/>
            <person name="McCombie W.R."/>
            <person name="Chow T."/>
            <person name="Chen H."/>
            <person name="Chung M."/>
            <person name="Chen C."/>
            <person name="Shaw J."/>
            <person name="Wu H."/>
            <person name="Hsiao K."/>
            <person name="Chao Y."/>
            <person name="Chu M."/>
            <person name="Cheng C."/>
            <person name="Hour A."/>
            <person name="Lee P."/>
            <person name="Lin S."/>
            <person name="Lin Y."/>
            <person name="Liou J."/>
            <person name="Liu S."/>
            <person name="Hsing Y."/>
            <person name="Raghuvanshi S."/>
            <person name="Mohanty A."/>
            <person name="Bharti A.K."/>
            <person name="Gaur A."/>
            <person name="Gupta V."/>
            <person name="Kumar D."/>
            <person name="Ravi V."/>
            <person name="Vij S."/>
            <person name="Kapur A."/>
            <person name="Khurana P."/>
            <person name="Khurana P."/>
            <person name="Khurana J.P."/>
            <person name="Tyagi A.K."/>
            <person name="Gaikwad K."/>
            <person name="Singh A."/>
            <person name="Dalal V."/>
            <person name="Srivastava S."/>
            <person name="Dixit A."/>
            <person name="Pal A.K."/>
            <person name="Ghazi I.A."/>
            <person name="Yadav M."/>
            <person name="Pandit A."/>
            <person name="Bhargava A."/>
            <person name="Sureshbabu K."/>
            <person name="Batra K."/>
            <person name="Sharma T.R."/>
            <person name="Mohapatra T."/>
            <person name="Singh N.K."/>
            <person name="Messing J."/>
            <person name="Nelson A.B."/>
            <person name="Fuks G."/>
            <person name="Kavchok S."/>
            <person name="Keizer G."/>
            <person name="Linton E."/>
            <person name="Llaca V."/>
            <person name="Song R."/>
            <person name="Tanyolac B."/>
            <person name="Young S."/>
            <person name="Ho-Il K."/>
            <person name="Hahn J.H."/>
            <person name="Sangsakoo G."/>
            <person name="Vanavichit A."/>
            <person name="de Mattos Luiz.A.T."/>
            <person name="Zimmer P.D."/>
            <person name="Malone G."/>
            <person name="Dellagostin O."/>
            <person name="de Oliveira A.C."/>
            <person name="Bevan M."/>
            <person name="Bancroft I."/>
            <person name="Minx P."/>
            <person name="Cordum H."/>
            <person name="Wilson R."/>
            <person name="Cheng Z."/>
            <person name="Jin W."/>
            <person name="Jiang J."/>
            <person name="Leong S.A."/>
            <person name="Iwama H."/>
            <person name="Gojobori T."/>
            <person name="Itoh T."/>
            <person name="Niimura Y."/>
            <person name="Fujii Y."/>
            <person name="Habara T."/>
            <person name="Sakai H."/>
            <person name="Sato Y."/>
            <person name="Wilson G."/>
            <person name="Kumar K."/>
            <person name="McCouch S."/>
            <person name="Juretic N."/>
            <person name="Hoen D."/>
            <person name="Wright S."/>
            <person name="Bruskiewich R."/>
            <person name="Bureau T."/>
            <person name="Miyao A."/>
            <person name="Hirochika H."/>
            <person name="Nishikawa T."/>
            <person name="Kadowaki K."/>
            <person name="Sugiura M."/>
            <person name="Burr B."/>
            <person name="Sasaki T."/>
        </authorList>
    </citation>
    <scope>NUCLEOTIDE SEQUENCE [LARGE SCALE GENOMIC DNA]</scope>
    <source>
        <strain evidence="2">cv. Nipponbare</strain>
    </source>
</reference>
<reference evidence="1 2" key="2">
    <citation type="journal article" date="2013" name="Plant Cell Physiol.">
        <title>Rice Annotation Project Database (RAP-DB): an integrative and interactive database for rice genomics.</title>
        <authorList>
            <person name="Sakai H."/>
            <person name="Lee S.S."/>
            <person name="Tanaka T."/>
            <person name="Numa H."/>
            <person name="Kim J."/>
            <person name="Kawahara Y."/>
            <person name="Wakimoto H."/>
            <person name="Yang C.C."/>
            <person name="Iwamoto M."/>
            <person name="Abe T."/>
            <person name="Yamada Y."/>
            <person name="Muto A."/>
            <person name="Inokuchi H."/>
            <person name="Ikemura T."/>
            <person name="Matsumoto T."/>
            <person name="Sasaki T."/>
            <person name="Itoh T."/>
        </authorList>
    </citation>
    <scope>NUCLEOTIDE SEQUENCE [LARGE SCALE GENOMIC DNA]</scope>
    <source>
        <strain evidence="2">cv. Nipponbare</strain>
    </source>
</reference>
<dbReference type="AlphaFoldDB" id="A0A0P0VF76"/>
<organism evidence="1 2">
    <name type="scientific">Oryza sativa subsp. japonica</name>
    <name type="common">Rice</name>
    <dbReference type="NCBI Taxonomy" id="39947"/>
    <lineage>
        <taxon>Eukaryota</taxon>
        <taxon>Viridiplantae</taxon>
        <taxon>Streptophyta</taxon>
        <taxon>Embryophyta</taxon>
        <taxon>Tracheophyta</taxon>
        <taxon>Spermatophyta</taxon>
        <taxon>Magnoliopsida</taxon>
        <taxon>Liliopsida</taxon>
        <taxon>Poales</taxon>
        <taxon>Poaceae</taxon>
        <taxon>BOP clade</taxon>
        <taxon>Oryzoideae</taxon>
        <taxon>Oryzeae</taxon>
        <taxon>Oryzinae</taxon>
        <taxon>Oryza</taxon>
        <taxon>Oryza sativa</taxon>
    </lineage>
</organism>
<gene>
    <name evidence="1" type="ordered locus">Os02g0161701</name>
    <name evidence="1" type="ORF">OSNPB_020161701</name>
</gene>
<evidence type="ECO:0000313" key="2">
    <source>
        <dbReference type="Proteomes" id="UP000059680"/>
    </source>
</evidence>
<evidence type="ECO:0000313" key="1">
    <source>
        <dbReference type="EMBL" id="BAS77117.1"/>
    </source>
</evidence>
<dbReference type="Proteomes" id="UP000059680">
    <property type="component" value="Chromosome 2"/>
</dbReference>
<reference evidence="1 2" key="3">
    <citation type="journal article" date="2013" name="Rice">
        <title>Improvement of the Oryza sativa Nipponbare reference genome using next generation sequence and optical map data.</title>
        <authorList>
            <person name="Kawahara Y."/>
            <person name="de la Bastide M."/>
            <person name="Hamilton J.P."/>
            <person name="Kanamori H."/>
            <person name="McCombie W.R."/>
            <person name="Ouyang S."/>
            <person name="Schwartz D.C."/>
            <person name="Tanaka T."/>
            <person name="Wu J."/>
            <person name="Zhou S."/>
            <person name="Childs K.L."/>
            <person name="Davidson R.M."/>
            <person name="Lin H."/>
            <person name="Quesada-Ocampo L."/>
            <person name="Vaillancourt B."/>
            <person name="Sakai H."/>
            <person name="Lee S.S."/>
            <person name="Kim J."/>
            <person name="Numa H."/>
            <person name="Itoh T."/>
            <person name="Buell C.R."/>
            <person name="Matsumoto T."/>
        </authorList>
    </citation>
    <scope>NUCLEOTIDE SEQUENCE [LARGE SCALE GENOMIC DNA]</scope>
    <source>
        <strain evidence="2">cv. Nipponbare</strain>
    </source>
</reference>
<protein>
    <submittedName>
        <fullName evidence="1">Os02g0161701 protein</fullName>
    </submittedName>
</protein>
<dbReference type="InParanoid" id="A0A0P0VF76"/>
<proteinExistence type="predicted"/>